<evidence type="ECO:0008006" key="6">
    <source>
        <dbReference type="Google" id="ProtNLM"/>
    </source>
</evidence>
<dbReference type="Proteomes" id="UP000265515">
    <property type="component" value="Unassembled WGS sequence"/>
</dbReference>
<feature type="compositionally biased region" description="Low complexity" evidence="2">
    <location>
        <begin position="367"/>
        <end position="387"/>
    </location>
</feature>
<evidence type="ECO:0000256" key="3">
    <source>
        <dbReference type="SAM" id="Phobius"/>
    </source>
</evidence>
<keyword evidence="5" id="KW-1185">Reference proteome</keyword>
<dbReference type="AlphaFoldDB" id="A0A388M6M8"/>
<keyword evidence="3" id="KW-1133">Transmembrane helix</keyword>
<evidence type="ECO:0000256" key="2">
    <source>
        <dbReference type="SAM" id="MobiDB-lite"/>
    </source>
</evidence>
<feature type="region of interest" description="Disordered" evidence="2">
    <location>
        <begin position="460"/>
        <end position="481"/>
    </location>
</feature>
<dbReference type="GO" id="GO:0010329">
    <property type="term" value="F:auxin efflux transmembrane transporter activity"/>
    <property type="evidence" value="ECO:0007669"/>
    <property type="project" value="TreeGrafter"/>
</dbReference>
<dbReference type="GO" id="GO:0005886">
    <property type="term" value="C:plasma membrane"/>
    <property type="evidence" value="ECO:0007669"/>
    <property type="project" value="TreeGrafter"/>
</dbReference>
<dbReference type="Gramene" id="GBG90244">
    <property type="protein sequence ID" value="GBG90244"/>
    <property type="gene ID" value="CBR_g50423"/>
</dbReference>
<keyword evidence="3" id="KW-0812">Transmembrane</keyword>
<proteinExistence type="predicted"/>
<feature type="region of interest" description="Disordered" evidence="2">
    <location>
        <begin position="411"/>
        <end position="447"/>
    </location>
</feature>
<dbReference type="InterPro" id="IPR051107">
    <property type="entry name" value="Auxin_Efflux_Carrier"/>
</dbReference>
<feature type="region of interest" description="Disordered" evidence="2">
    <location>
        <begin position="298"/>
        <end position="318"/>
    </location>
</feature>
<name>A0A388M6M8_CHABU</name>
<dbReference type="GO" id="GO:0009926">
    <property type="term" value="P:auxin polar transport"/>
    <property type="evidence" value="ECO:0007669"/>
    <property type="project" value="TreeGrafter"/>
</dbReference>
<protein>
    <recommendedName>
        <fullName evidence="6">Auxin efflux carrier component</fullName>
    </recommendedName>
</protein>
<gene>
    <name evidence="4" type="ORF">CBR_g50423</name>
</gene>
<feature type="compositionally biased region" description="Basic and acidic residues" evidence="2">
    <location>
        <begin position="426"/>
        <end position="441"/>
    </location>
</feature>
<dbReference type="PANTHER" id="PTHR31752:SF18">
    <property type="entry name" value="AUXIN EFFLUX CARRIER COMPONENT 1"/>
    <property type="match status" value="1"/>
</dbReference>
<feature type="transmembrane region" description="Helical" evidence="3">
    <location>
        <begin position="7"/>
        <end position="28"/>
    </location>
</feature>
<feature type="transmembrane region" description="Helical" evidence="3">
    <location>
        <begin position="542"/>
        <end position="564"/>
    </location>
</feature>
<evidence type="ECO:0000313" key="4">
    <source>
        <dbReference type="EMBL" id="GBG90244.1"/>
    </source>
</evidence>
<keyword evidence="1" id="KW-0813">Transport</keyword>
<keyword evidence="3" id="KW-0472">Membrane</keyword>
<dbReference type="PANTHER" id="PTHR31752">
    <property type="entry name" value="AUXIN EFFLUX CARRIER COMPONENT 1B-RELATED"/>
    <property type="match status" value="1"/>
</dbReference>
<organism evidence="4 5">
    <name type="scientific">Chara braunii</name>
    <name type="common">Braun's stonewort</name>
    <dbReference type="NCBI Taxonomy" id="69332"/>
    <lineage>
        <taxon>Eukaryota</taxon>
        <taxon>Viridiplantae</taxon>
        <taxon>Streptophyta</taxon>
        <taxon>Charophyceae</taxon>
        <taxon>Charales</taxon>
        <taxon>Characeae</taxon>
        <taxon>Chara</taxon>
    </lineage>
</organism>
<feature type="transmembrane region" description="Helical" evidence="3">
    <location>
        <begin position="72"/>
        <end position="89"/>
    </location>
</feature>
<feature type="compositionally biased region" description="Basic residues" evidence="2">
    <location>
        <begin position="413"/>
        <end position="425"/>
    </location>
</feature>
<reference evidence="4 5" key="1">
    <citation type="journal article" date="2018" name="Cell">
        <title>The Chara Genome: Secondary Complexity and Implications for Plant Terrestrialization.</title>
        <authorList>
            <person name="Nishiyama T."/>
            <person name="Sakayama H."/>
            <person name="Vries J.D."/>
            <person name="Buschmann H."/>
            <person name="Saint-Marcoux D."/>
            <person name="Ullrich K.K."/>
            <person name="Haas F.B."/>
            <person name="Vanderstraeten L."/>
            <person name="Becker D."/>
            <person name="Lang D."/>
            <person name="Vosolsobe S."/>
            <person name="Rombauts S."/>
            <person name="Wilhelmsson P.K.I."/>
            <person name="Janitza P."/>
            <person name="Kern R."/>
            <person name="Heyl A."/>
            <person name="Rumpler F."/>
            <person name="Villalobos L.I.A.C."/>
            <person name="Clay J.M."/>
            <person name="Skokan R."/>
            <person name="Toyoda A."/>
            <person name="Suzuki Y."/>
            <person name="Kagoshima H."/>
            <person name="Schijlen E."/>
            <person name="Tajeshwar N."/>
            <person name="Catarino B."/>
            <person name="Hetherington A.J."/>
            <person name="Saltykova A."/>
            <person name="Bonnot C."/>
            <person name="Breuninger H."/>
            <person name="Symeonidi A."/>
            <person name="Radhakrishnan G.V."/>
            <person name="Van Nieuwerburgh F."/>
            <person name="Deforce D."/>
            <person name="Chang C."/>
            <person name="Karol K.G."/>
            <person name="Hedrich R."/>
            <person name="Ulvskov P."/>
            <person name="Glockner G."/>
            <person name="Delwiche C.F."/>
            <person name="Petrasek J."/>
            <person name="Van de Peer Y."/>
            <person name="Friml J."/>
            <person name="Beilby M."/>
            <person name="Dolan L."/>
            <person name="Kohara Y."/>
            <person name="Sugano S."/>
            <person name="Fujiyama A."/>
            <person name="Delaux P.-M."/>
            <person name="Quint M."/>
            <person name="TheiBen G."/>
            <person name="Hagemann M."/>
            <person name="Harholt J."/>
            <person name="Dunand C."/>
            <person name="Zachgo S."/>
            <person name="Langdale J."/>
            <person name="Maumus F."/>
            <person name="Straeten D.V.D."/>
            <person name="Gould S.B."/>
            <person name="Rensing S.A."/>
        </authorList>
    </citation>
    <scope>NUCLEOTIDE SEQUENCE [LARGE SCALE GENOMIC DNA]</scope>
    <source>
        <strain evidence="4 5">S276</strain>
    </source>
</reference>
<dbReference type="GO" id="GO:0005783">
    <property type="term" value="C:endoplasmic reticulum"/>
    <property type="evidence" value="ECO:0007669"/>
    <property type="project" value="TreeGrafter"/>
</dbReference>
<evidence type="ECO:0000313" key="5">
    <source>
        <dbReference type="Proteomes" id="UP000265515"/>
    </source>
</evidence>
<accession>A0A388M6M8</accession>
<dbReference type="EMBL" id="BFEA01000798">
    <property type="protein sequence ID" value="GBG90244.1"/>
    <property type="molecule type" value="Genomic_DNA"/>
</dbReference>
<feature type="transmembrane region" description="Helical" evidence="3">
    <location>
        <begin position="40"/>
        <end position="60"/>
    </location>
</feature>
<dbReference type="OrthoDB" id="1868374at2759"/>
<feature type="region of interest" description="Disordered" evidence="2">
    <location>
        <begin position="365"/>
        <end position="397"/>
    </location>
</feature>
<evidence type="ECO:0000256" key="1">
    <source>
        <dbReference type="ARBA" id="ARBA00022448"/>
    </source>
</evidence>
<feature type="transmembrane region" description="Helical" evidence="3">
    <location>
        <begin position="511"/>
        <end position="530"/>
    </location>
</feature>
<sequence length="628" mass="65792">MYKMNLVFLIGDTVAKAVFIVVLGLGVWAFTRKDTFAVQFGWWVTTIMLVTVPNTVIIGFPLMDAMYGSDAISLAAQIIIVQAVFWFPLCNVLCQICQALQKGGGGGGGGEEKLAAAAAAAAAVDCNYSTNFKKNALLPPRGTMGIMAGGAKGVTITGPEKARDDRHVDLQKGGSEMAGKKLVSSEAGLAGNTSDAGKCNLEEDSEVGAGKTLGSLGVVVAGAGKTSGVDWEGWGLDKRGESDDSEVGRRFEFENGSPSLMTGWNLETVHCQVISPAGPAAMAVQREASLKHLDLDGQNGVATADPDGSASYLQPAQNESKAMATADLEYNFFISNHREASMDDEHGSCPWACTQTEAQWNDLANTQTQSHSQSQSPSPSRTQSHQSRVADDETDSGVICNRGCVPGLLGGDRHHHHHHHHHHGERKNDERKNADNEKSFAKGDPALTSMVDVKVECPQLSEGSDSLQKSGGAPASHKSTEVATLNEQRLSSSEILQMLKVSGNACSRSPMMWSGVLGLTYGLLASRFGFGMPDALNKTLLMLSNMCLGLSMISLASIGLMSYLLGCRGYVLKVAFMQGALPQGVLTFVFASKFDVHSDIFSTGCSGSGDGGGAGGGGSGGSGGSGGL</sequence>
<comment type="caution">
    <text evidence="4">The sequence shown here is derived from an EMBL/GenBank/DDBJ whole genome shotgun (WGS) entry which is preliminary data.</text>
</comment>